<keyword evidence="3" id="KW-1003">Cell membrane</keyword>
<feature type="compositionally biased region" description="Basic and acidic residues" evidence="7">
    <location>
        <begin position="55"/>
        <end position="67"/>
    </location>
</feature>
<evidence type="ECO:0000313" key="10">
    <source>
        <dbReference type="Proteomes" id="UP000011666"/>
    </source>
</evidence>
<feature type="transmembrane region" description="Helical" evidence="8">
    <location>
        <begin position="257"/>
        <end position="275"/>
    </location>
</feature>
<accession>M0QD31</accession>
<reference evidence="9 10" key="1">
    <citation type="submission" date="2013-01" db="EMBL/GenBank/DDBJ databases">
        <title>Whole genome shotgun sequence of Gordonia soli NBRC 108243.</title>
        <authorList>
            <person name="Isaki-Nakamura S."/>
            <person name="Hosoyama A."/>
            <person name="Tsuchikane K."/>
            <person name="Ando Y."/>
            <person name="Baba S."/>
            <person name="Ohji S."/>
            <person name="Hamada M."/>
            <person name="Tamura T."/>
            <person name="Yamazoe A."/>
            <person name="Yamazaki S."/>
            <person name="Fujita N."/>
        </authorList>
    </citation>
    <scope>NUCLEOTIDE SEQUENCE [LARGE SCALE GENOMIC DNA]</scope>
    <source>
        <strain evidence="9 10">NBRC 108243</strain>
    </source>
</reference>
<keyword evidence="6 8" id="KW-0472">Membrane</keyword>
<gene>
    <name evidence="9" type="ORF">GS4_02_00490</name>
</gene>
<evidence type="ECO:0000256" key="3">
    <source>
        <dbReference type="ARBA" id="ARBA00022475"/>
    </source>
</evidence>
<keyword evidence="10" id="KW-1185">Reference proteome</keyword>
<comment type="subcellular location">
    <subcellularLocation>
        <location evidence="1">Cell membrane</location>
        <topology evidence="1">Multi-pass membrane protein</topology>
    </subcellularLocation>
</comment>
<evidence type="ECO:0000256" key="8">
    <source>
        <dbReference type="SAM" id="Phobius"/>
    </source>
</evidence>
<evidence type="ECO:0008006" key="11">
    <source>
        <dbReference type="Google" id="ProtNLM"/>
    </source>
</evidence>
<dbReference type="Pfam" id="PF07681">
    <property type="entry name" value="DoxX"/>
    <property type="match status" value="1"/>
</dbReference>
<comment type="caution">
    <text evidence="9">The sequence shown here is derived from an EMBL/GenBank/DDBJ whole genome shotgun (WGS) entry which is preliminary data.</text>
</comment>
<evidence type="ECO:0000256" key="7">
    <source>
        <dbReference type="SAM" id="MobiDB-lite"/>
    </source>
</evidence>
<evidence type="ECO:0000256" key="5">
    <source>
        <dbReference type="ARBA" id="ARBA00022989"/>
    </source>
</evidence>
<evidence type="ECO:0000256" key="4">
    <source>
        <dbReference type="ARBA" id="ARBA00022692"/>
    </source>
</evidence>
<evidence type="ECO:0000256" key="6">
    <source>
        <dbReference type="ARBA" id="ARBA00023136"/>
    </source>
</evidence>
<feature type="compositionally biased region" description="Acidic residues" evidence="7">
    <location>
        <begin position="77"/>
        <end position="87"/>
    </location>
</feature>
<name>M0QD31_9ACTN</name>
<dbReference type="InterPro" id="IPR051907">
    <property type="entry name" value="DoxX-like_oxidoreductase"/>
</dbReference>
<dbReference type="RefSeq" id="WP_007616470.1">
    <property type="nucleotide sequence ID" value="NZ_BANX01000002.1"/>
</dbReference>
<organism evidence="9 10">
    <name type="scientific">Gordonia soli NBRC 108243</name>
    <dbReference type="NCBI Taxonomy" id="1223545"/>
    <lineage>
        <taxon>Bacteria</taxon>
        <taxon>Bacillati</taxon>
        <taxon>Actinomycetota</taxon>
        <taxon>Actinomycetes</taxon>
        <taxon>Mycobacteriales</taxon>
        <taxon>Gordoniaceae</taxon>
        <taxon>Gordonia</taxon>
    </lineage>
</organism>
<evidence type="ECO:0000256" key="2">
    <source>
        <dbReference type="ARBA" id="ARBA00006679"/>
    </source>
</evidence>
<dbReference type="PANTHER" id="PTHR33452">
    <property type="entry name" value="OXIDOREDUCTASE CATD-RELATED"/>
    <property type="match status" value="1"/>
</dbReference>
<dbReference type="GO" id="GO:0005886">
    <property type="term" value="C:plasma membrane"/>
    <property type="evidence" value="ECO:0007669"/>
    <property type="project" value="UniProtKB-SubCell"/>
</dbReference>
<evidence type="ECO:0000256" key="1">
    <source>
        <dbReference type="ARBA" id="ARBA00004651"/>
    </source>
</evidence>
<dbReference type="STRING" id="1223545.GS4_02_00490"/>
<feature type="transmembrane region" description="Helical" evidence="8">
    <location>
        <begin position="339"/>
        <end position="362"/>
    </location>
</feature>
<proteinExistence type="inferred from homology"/>
<keyword evidence="5 8" id="KW-1133">Transmembrane helix</keyword>
<feature type="region of interest" description="Disordered" evidence="7">
    <location>
        <begin position="1"/>
        <end position="216"/>
    </location>
</feature>
<protein>
    <recommendedName>
        <fullName evidence="11">DoxX family protein</fullName>
    </recommendedName>
</protein>
<sequence length="437" mass="44474">MSERDTNATSGSSPYDEPTGEIDAGELERAAAENPPSGPRATAGEALTRRPSTTADRDSFYARHATDPGRGVSRVDDLDDLDPDDVDTTAIPAGTPRSATGRPRAGSTAPTVPAPAAPGSDPAGPPAAGPPRAGSGAAGFGATGPATPKDPADPTVAFPAAAPVTSAKSGRRPAPDPAEPVADETATTAFAAGDPLPPAAPEFDAPTFDSPAAYDSPETRHLYDEADHDEPSDRRLRVAEDELEDAERRARRGTLDIGLLLLRVGVGAILVAHGAQKLFGLWNGPRLSGFEDFLLNSTNPAIGFTPDAARPLAIVGAITETLSGVLLVVGLFTPVAAAGALGVLLIAGAYKSTLAGGVWFFAADGNGSGIEYELLLALAAAVIILTGPGRIALDAPRGWARRPSWGSLLLLLVGIGAAVAVWMVFNGTNPFNSPGNG</sequence>
<dbReference type="Proteomes" id="UP000011666">
    <property type="component" value="Unassembled WGS sequence"/>
</dbReference>
<dbReference type="EMBL" id="BANX01000002">
    <property type="protein sequence ID" value="GAC66339.1"/>
    <property type="molecule type" value="Genomic_DNA"/>
</dbReference>
<feature type="transmembrane region" description="Helical" evidence="8">
    <location>
        <begin position="312"/>
        <end position="332"/>
    </location>
</feature>
<dbReference type="OrthoDB" id="346004at2"/>
<dbReference type="InterPro" id="IPR032808">
    <property type="entry name" value="DoxX"/>
</dbReference>
<comment type="similarity">
    <text evidence="2">Belongs to the DoxX family.</text>
</comment>
<dbReference type="eggNOG" id="COG2259">
    <property type="taxonomic scope" value="Bacteria"/>
</dbReference>
<keyword evidence="4 8" id="KW-0812">Transmembrane</keyword>
<feature type="transmembrane region" description="Helical" evidence="8">
    <location>
        <begin position="374"/>
        <end position="393"/>
    </location>
</feature>
<dbReference type="AlphaFoldDB" id="M0QD31"/>
<evidence type="ECO:0000313" key="9">
    <source>
        <dbReference type="EMBL" id="GAC66339.1"/>
    </source>
</evidence>
<feature type="compositionally biased region" description="Low complexity" evidence="7">
    <location>
        <begin position="143"/>
        <end position="167"/>
    </location>
</feature>
<feature type="transmembrane region" description="Helical" evidence="8">
    <location>
        <begin position="405"/>
        <end position="425"/>
    </location>
</feature>
<dbReference type="PANTHER" id="PTHR33452:SF1">
    <property type="entry name" value="INNER MEMBRANE PROTEIN YPHA-RELATED"/>
    <property type="match status" value="1"/>
</dbReference>